<dbReference type="VEuPathDB" id="FungiDB:MAPG_00185"/>
<dbReference type="AlphaFoldDB" id="A0A0H2TAL1"/>
<protein>
    <submittedName>
        <fullName evidence="1">Sterigmatocystin 8-O-methyltransferase</fullName>
    </submittedName>
</protein>
<accession>A0A0H2TAL1</accession>
<reference evidence="1" key="2">
    <citation type="submission" date="2011-03" db="EMBL/GenBank/DDBJ databases">
        <title>Annotation of Magnaporthe poae ATCC 64411.</title>
        <authorList>
            <person name="Ma L.-J."/>
            <person name="Dead R."/>
            <person name="Young S.K."/>
            <person name="Zeng Q."/>
            <person name="Gargeya S."/>
            <person name="Fitzgerald M."/>
            <person name="Haas B."/>
            <person name="Abouelleil A."/>
            <person name="Alvarado L."/>
            <person name="Arachchi H.M."/>
            <person name="Berlin A."/>
            <person name="Brown A."/>
            <person name="Chapman S.B."/>
            <person name="Chen Z."/>
            <person name="Dunbar C."/>
            <person name="Freedman E."/>
            <person name="Gearin G."/>
            <person name="Gellesch M."/>
            <person name="Goldberg J."/>
            <person name="Griggs A."/>
            <person name="Gujja S."/>
            <person name="Heiman D."/>
            <person name="Howarth C."/>
            <person name="Larson L."/>
            <person name="Lui A."/>
            <person name="MacDonald P.J.P."/>
            <person name="Mehta T."/>
            <person name="Montmayeur A."/>
            <person name="Murphy C."/>
            <person name="Neiman D."/>
            <person name="Pearson M."/>
            <person name="Priest M."/>
            <person name="Roberts A."/>
            <person name="Saif S."/>
            <person name="Shea T."/>
            <person name="Shenoy N."/>
            <person name="Sisk P."/>
            <person name="Stolte C."/>
            <person name="Sykes S."/>
            <person name="Yandava C."/>
            <person name="Wortman J."/>
            <person name="Nusbaum C."/>
            <person name="Birren B."/>
        </authorList>
    </citation>
    <scope>NUCLEOTIDE SEQUENCE</scope>
    <source>
        <strain evidence="1">ATCC 64411</strain>
    </source>
</reference>
<keyword evidence="1" id="KW-0808">Transferase</keyword>
<feature type="non-terminal residue" evidence="1">
    <location>
        <position position="149"/>
    </location>
</feature>
<sequence>MASLEEVPRKVQPATLNGLAAEISELSAQFTKFLEENNVPAPTFDADSPTQYDNLTPEIFMIRQHLLDKINDIWCLTQGPSESIFNYVHSAIPDAAVLNILNCFDFWSAVPLNGTSSPAEIARHTGLPSEVVERVLDHATTLRLFAYTE</sequence>
<dbReference type="PANTHER" id="PTHR43712">
    <property type="entry name" value="PUTATIVE (AFU_ORTHOLOGUE AFUA_4G14580)-RELATED"/>
    <property type="match status" value="1"/>
</dbReference>
<evidence type="ECO:0000313" key="1">
    <source>
        <dbReference type="EMBL" id="KLU81090.1"/>
    </source>
</evidence>
<name>A0A0H2TAL1_MAGP6</name>
<dbReference type="OrthoDB" id="1606438at2759"/>
<dbReference type="EMBL" id="GL876966">
    <property type="protein sequence ID" value="KLU81090.1"/>
    <property type="molecule type" value="Genomic_DNA"/>
</dbReference>
<proteinExistence type="predicted"/>
<gene>
    <name evidence="1" type="ORF">MAPG_00185</name>
</gene>
<dbReference type="GO" id="GO:0032259">
    <property type="term" value="P:methylation"/>
    <property type="evidence" value="ECO:0007669"/>
    <property type="project" value="UniProtKB-KW"/>
</dbReference>
<keyword evidence="1" id="KW-0489">Methyltransferase</keyword>
<reference evidence="1" key="1">
    <citation type="submission" date="2010-05" db="EMBL/GenBank/DDBJ databases">
        <title>The Genome Sequence of Magnaporthe poae strain ATCC 64411.</title>
        <authorList>
            <consortium name="The Broad Institute Genome Sequencing Platform"/>
            <consortium name="Broad Institute Genome Sequencing Center for Infectious Disease"/>
            <person name="Ma L.-J."/>
            <person name="Dead R."/>
            <person name="Young S."/>
            <person name="Zeng Q."/>
            <person name="Koehrsen M."/>
            <person name="Alvarado L."/>
            <person name="Berlin A."/>
            <person name="Chapman S.B."/>
            <person name="Chen Z."/>
            <person name="Freedman E."/>
            <person name="Gellesch M."/>
            <person name="Goldberg J."/>
            <person name="Griggs A."/>
            <person name="Gujja S."/>
            <person name="Heilman E.R."/>
            <person name="Heiman D."/>
            <person name="Hepburn T."/>
            <person name="Howarth C."/>
            <person name="Jen D."/>
            <person name="Larson L."/>
            <person name="Mehta T."/>
            <person name="Neiman D."/>
            <person name="Pearson M."/>
            <person name="Roberts A."/>
            <person name="Saif S."/>
            <person name="Shea T."/>
            <person name="Shenoy N."/>
            <person name="Sisk P."/>
            <person name="Stolte C."/>
            <person name="Sykes S."/>
            <person name="Walk T."/>
            <person name="White J."/>
            <person name="Yandava C."/>
            <person name="Haas B."/>
            <person name="Nusbaum C."/>
            <person name="Birren B."/>
        </authorList>
    </citation>
    <scope>NUCLEOTIDE SEQUENCE</scope>
    <source>
        <strain evidence="1">ATCC 64411</strain>
    </source>
</reference>
<organism evidence="1">
    <name type="scientific">Magnaporthiopsis poae (strain ATCC 64411 / 73-15)</name>
    <name type="common">Kentucky bluegrass fungus</name>
    <name type="synonym">Magnaporthe poae</name>
    <dbReference type="NCBI Taxonomy" id="644358"/>
    <lineage>
        <taxon>Eukaryota</taxon>
        <taxon>Fungi</taxon>
        <taxon>Dikarya</taxon>
        <taxon>Ascomycota</taxon>
        <taxon>Pezizomycotina</taxon>
        <taxon>Sordariomycetes</taxon>
        <taxon>Sordariomycetidae</taxon>
        <taxon>Magnaporthales</taxon>
        <taxon>Magnaporthaceae</taxon>
        <taxon>Magnaporthiopsis</taxon>
    </lineage>
</organism>
<dbReference type="GO" id="GO:0008168">
    <property type="term" value="F:methyltransferase activity"/>
    <property type="evidence" value="ECO:0007669"/>
    <property type="project" value="UniProtKB-KW"/>
</dbReference>
<dbReference type="PANTHER" id="PTHR43712:SF12">
    <property type="entry name" value="STERIGMATOCYSTIN 8-O-METHYLTRANSFERASE"/>
    <property type="match status" value="1"/>
</dbReference>